<accession>A0A8S5MX58</accession>
<proteinExistence type="predicted"/>
<protein>
    <submittedName>
        <fullName evidence="1">Cas system-associated protein</fullName>
    </submittedName>
</protein>
<reference evidence="1" key="1">
    <citation type="journal article" date="2021" name="Proc. Natl. Acad. Sci. U.S.A.">
        <title>A Catalog of Tens of Thousands of Viruses from Human Metagenomes Reveals Hidden Associations with Chronic Diseases.</title>
        <authorList>
            <person name="Tisza M.J."/>
            <person name="Buck C.B."/>
        </authorList>
    </citation>
    <scope>NUCLEOTIDE SEQUENCE</scope>
    <source>
        <strain evidence="1">Ct91l7</strain>
    </source>
</reference>
<dbReference type="EMBL" id="BK015008">
    <property type="protein sequence ID" value="DAD86784.1"/>
    <property type="molecule type" value="Genomic_DNA"/>
</dbReference>
<name>A0A8S5MX58_9CAUD</name>
<organism evidence="1">
    <name type="scientific">Siphoviridae sp. ct91l7</name>
    <dbReference type="NCBI Taxonomy" id="2826173"/>
    <lineage>
        <taxon>Viruses</taxon>
        <taxon>Duplodnaviria</taxon>
        <taxon>Heunggongvirae</taxon>
        <taxon>Uroviricota</taxon>
        <taxon>Caudoviricetes</taxon>
    </lineage>
</organism>
<sequence>MKTLRYETRDADGNDIVKDVTVKEFASAEAEFRCHVCGRECSQGVRTTDIISGSFTDYALIGDYVCNDCADLFSLYFYSYIKDADGIRLLNVRSIRDEITREQKPPFMFVITTSQKKHLFYRARMNHVPTPFAVQLETETIYTTTSRMRTLFDFVESLMALGQSKKALADGEMRYEVMQKAGAGAFNYLRRELRASREIQIPIYCGQKRDITDEEAICCINSILTA</sequence>
<evidence type="ECO:0000313" key="1">
    <source>
        <dbReference type="EMBL" id="DAD86784.1"/>
    </source>
</evidence>